<reference evidence="1" key="1">
    <citation type="submission" date="2023-03" db="EMBL/GenBank/DDBJ databases">
        <title>Massive genome expansion in bonnet fungi (Mycena s.s.) driven by repeated elements and novel gene families across ecological guilds.</title>
        <authorList>
            <consortium name="Lawrence Berkeley National Laboratory"/>
            <person name="Harder C.B."/>
            <person name="Miyauchi S."/>
            <person name="Viragh M."/>
            <person name="Kuo A."/>
            <person name="Thoen E."/>
            <person name="Andreopoulos B."/>
            <person name="Lu D."/>
            <person name="Skrede I."/>
            <person name="Drula E."/>
            <person name="Henrissat B."/>
            <person name="Morin E."/>
            <person name="Kohler A."/>
            <person name="Barry K."/>
            <person name="LaButti K."/>
            <person name="Morin E."/>
            <person name="Salamov A."/>
            <person name="Lipzen A."/>
            <person name="Mereny Z."/>
            <person name="Hegedus B."/>
            <person name="Baldrian P."/>
            <person name="Stursova M."/>
            <person name="Weitz H."/>
            <person name="Taylor A."/>
            <person name="Grigoriev I.V."/>
            <person name="Nagy L.G."/>
            <person name="Martin F."/>
            <person name="Kauserud H."/>
        </authorList>
    </citation>
    <scope>NUCLEOTIDE SEQUENCE</scope>
    <source>
        <strain evidence="1">CBHHK182m</strain>
    </source>
</reference>
<gene>
    <name evidence="1" type="ORF">B0H16DRAFT_1735503</name>
</gene>
<organism evidence="1 2">
    <name type="scientific">Mycena metata</name>
    <dbReference type="NCBI Taxonomy" id="1033252"/>
    <lineage>
        <taxon>Eukaryota</taxon>
        <taxon>Fungi</taxon>
        <taxon>Dikarya</taxon>
        <taxon>Basidiomycota</taxon>
        <taxon>Agaricomycotina</taxon>
        <taxon>Agaricomycetes</taxon>
        <taxon>Agaricomycetidae</taxon>
        <taxon>Agaricales</taxon>
        <taxon>Marasmiineae</taxon>
        <taxon>Mycenaceae</taxon>
        <taxon>Mycena</taxon>
    </lineage>
</organism>
<name>A0AAD7MPX3_9AGAR</name>
<protein>
    <submittedName>
        <fullName evidence="1">Uncharacterized protein</fullName>
    </submittedName>
</protein>
<comment type="caution">
    <text evidence="1">The sequence shown here is derived from an EMBL/GenBank/DDBJ whole genome shotgun (WGS) entry which is preliminary data.</text>
</comment>
<keyword evidence="2" id="KW-1185">Reference proteome</keyword>
<dbReference type="EMBL" id="JARKIB010000184">
    <property type="protein sequence ID" value="KAJ7726789.1"/>
    <property type="molecule type" value="Genomic_DNA"/>
</dbReference>
<sequence>MPNPEAHFYREIPLTTLTELPTHPPDYRTLSFGQRITLERLELMLAKITPGILSKEETDLITFIVVTREFAFAFQYSEKGSFSSEYYPDYEFPTIEHTPSKVFASTNLIS</sequence>
<proteinExistence type="predicted"/>
<accession>A0AAD7MPX3</accession>
<evidence type="ECO:0000313" key="2">
    <source>
        <dbReference type="Proteomes" id="UP001215598"/>
    </source>
</evidence>
<dbReference type="AlphaFoldDB" id="A0AAD7MPX3"/>
<dbReference type="Proteomes" id="UP001215598">
    <property type="component" value="Unassembled WGS sequence"/>
</dbReference>
<evidence type="ECO:0000313" key="1">
    <source>
        <dbReference type="EMBL" id="KAJ7726789.1"/>
    </source>
</evidence>